<keyword evidence="1" id="KW-0175">Coiled coil</keyword>
<name>A0A4Z1NYK0_9PEZI</name>
<dbReference type="OrthoDB" id="5419542at2759"/>
<reference evidence="4 5" key="1">
    <citation type="submission" date="2019-04" db="EMBL/GenBank/DDBJ databases">
        <title>High contiguity whole genome sequence and gene annotation resource for two Venturia nashicola isolates.</title>
        <authorList>
            <person name="Prokchorchik M."/>
            <person name="Won K."/>
            <person name="Lee Y."/>
            <person name="Choi E.D."/>
            <person name="Segonzac C."/>
            <person name="Sohn K.H."/>
        </authorList>
    </citation>
    <scope>NUCLEOTIDE SEQUENCE [LARGE SCALE GENOMIC DNA]</scope>
    <source>
        <strain evidence="4 5">PRI2</strain>
    </source>
</reference>
<protein>
    <submittedName>
        <fullName evidence="4">Gb</fullName>
    </submittedName>
</protein>
<sequence>MDSSLPFQRPKNRLRSSSATLSRSPVPSSPSVGPQEPRKKHRHHHSVHTHHHVPHVSRRHAKESQQSSGDKAGVCWDLSKPPSRVDQSGSSPVNGSRRVSPAGRDVSATIKSEDVAKECHRGRVRDKELRESLQALSDQSMKATRQLDDVYYSILEKLSVLQSTISNLQDLSSMTKNLHTAFQSETGTFEADMREQIEAFGGFDNPKQRIGDFETRVKTSKAKADELSARLESARARVLALEDEEKEYQDMVSRRFRMVWVILGSIGAFIVALYTLQALKQPSSQIGLRPNLSKSQTIPDRISSVVEEIPETFSSAAKEISRAVLDAHASVSVTQNSAALPTSSSRPRLKEDDQRLHVFDEL</sequence>
<keyword evidence="5" id="KW-1185">Reference proteome</keyword>
<organism evidence="4 5">
    <name type="scientific">Venturia nashicola</name>
    <dbReference type="NCBI Taxonomy" id="86259"/>
    <lineage>
        <taxon>Eukaryota</taxon>
        <taxon>Fungi</taxon>
        <taxon>Dikarya</taxon>
        <taxon>Ascomycota</taxon>
        <taxon>Pezizomycotina</taxon>
        <taxon>Dothideomycetes</taxon>
        <taxon>Pleosporomycetidae</taxon>
        <taxon>Venturiales</taxon>
        <taxon>Venturiaceae</taxon>
        <taxon>Venturia</taxon>
    </lineage>
</organism>
<evidence type="ECO:0000313" key="4">
    <source>
        <dbReference type="EMBL" id="TID16324.1"/>
    </source>
</evidence>
<keyword evidence="3" id="KW-1133">Transmembrane helix</keyword>
<dbReference type="AlphaFoldDB" id="A0A4Z1NYK0"/>
<feature type="compositionally biased region" description="Polar residues" evidence="2">
    <location>
        <begin position="85"/>
        <end position="94"/>
    </location>
</feature>
<dbReference type="STRING" id="86259.A0A4Z1NYK0"/>
<comment type="caution">
    <text evidence="4">The sequence shown here is derived from an EMBL/GenBank/DDBJ whole genome shotgun (WGS) entry which is preliminary data.</text>
</comment>
<evidence type="ECO:0000313" key="5">
    <source>
        <dbReference type="Proteomes" id="UP000298493"/>
    </source>
</evidence>
<proteinExistence type="predicted"/>
<feature type="region of interest" description="Disordered" evidence="2">
    <location>
        <begin position="1"/>
        <end position="110"/>
    </location>
</feature>
<accession>A0A4Z1NYK0</accession>
<keyword evidence="3" id="KW-0472">Membrane</keyword>
<feature type="compositionally biased region" description="Basic residues" evidence="2">
    <location>
        <begin position="38"/>
        <end position="61"/>
    </location>
</feature>
<dbReference type="EMBL" id="SNSC02000018">
    <property type="protein sequence ID" value="TID16324.1"/>
    <property type="molecule type" value="Genomic_DNA"/>
</dbReference>
<evidence type="ECO:0000256" key="2">
    <source>
        <dbReference type="SAM" id="MobiDB-lite"/>
    </source>
</evidence>
<feature type="transmembrane region" description="Helical" evidence="3">
    <location>
        <begin position="258"/>
        <end position="276"/>
    </location>
</feature>
<keyword evidence="3" id="KW-0812">Transmembrane</keyword>
<evidence type="ECO:0000256" key="1">
    <source>
        <dbReference type="SAM" id="Coils"/>
    </source>
</evidence>
<feature type="compositionally biased region" description="Low complexity" evidence="2">
    <location>
        <begin position="15"/>
        <end position="35"/>
    </location>
</feature>
<evidence type="ECO:0000256" key="3">
    <source>
        <dbReference type="SAM" id="Phobius"/>
    </source>
</evidence>
<dbReference type="Proteomes" id="UP000298493">
    <property type="component" value="Unassembled WGS sequence"/>
</dbReference>
<gene>
    <name evidence="4" type="ORF">E6O75_ATG11442</name>
</gene>
<feature type="coiled-coil region" evidence="1">
    <location>
        <begin position="217"/>
        <end position="251"/>
    </location>
</feature>